<reference evidence="1 2" key="1">
    <citation type="submission" date="2017-05" db="EMBL/GenBank/DDBJ databases">
        <authorList>
            <person name="Song R."/>
            <person name="Chenine A.L."/>
            <person name="Ruprecht R.M."/>
        </authorList>
    </citation>
    <scope>NUCLEOTIDE SEQUENCE [LARGE SCALE GENOMIC DNA]</scope>
    <source>
        <strain evidence="1 2">CECT 8489</strain>
    </source>
</reference>
<evidence type="ECO:0000313" key="1">
    <source>
        <dbReference type="EMBL" id="SMX21959.1"/>
    </source>
</evidence>
<dbReference type="Gene3D" id="1.10.490.110">
    <property type="entry name" value="Uncharacterized conserved protein DUF2267"/>
    <property type="match status" value="1"/>
</dbReference>
<protein>
    <recommendedName>
        <fullName evidence="3">DUF2267 domain-containing protein</fullName>
    </recommendedName>
</protein>
<organism evidence="1 2">
    <name type="scientific">Boseongicola aestuarii</name>
    <dbReference type="NCBI Taxonomy" id="1470561"/>
    <lineage>
        <taxon>Bacteria</taxon>
        <taxon>Pseudomonadati</taxon>
        <taxon>Pseudomonadota</taxon>
        <taxon>Alphaproteobacteria</taxon>
        <taxon>Rhodobacterales</taxon>
        <taxon>Paracoccaceae</taxon>
        <taxon>Boseongicola</taxon>
    </lineage>
</organism>
<dbReference type="OrthoDB" id="20942at2"/>
<name>A0A238IUA3_9RHOB</name>
<dbReference type="Proteomes" id="UP000201838">
    <property type="component" value="Unassembled WGS sequence"/>
</dbReference>
<dbReference type="AlphaFoldDB" id="A0A238IUA3"/>
<proteinExistence type="predicted"/>
<dbReference type="EMBL" id="FXXQ01000001">
    <property type="protein sequence ID" value="SMX21959.1"/>
    <property type="molecule type" value="Genomic_DNA"/>
</dbReference>
<evidence type="ECO:0008006" key="3">
    <source>
        <dbReference type="Google" id="ProtNLM"/>
    </source>
</evidence>
<accession>A0A238IUA3</accession>
<dbReference type="RefSeq" id="WP_093971983.1">
    <property type="nucleotide sequence ID" value="NZ_FXXQ01000001.1"/>
</dbReference>
<dbReference type="InterPro" id="IPR038282">
    <property type="entry name" value="DUF2267_sf"/>
</dbReference>
<dbReference type="Pfam" id="PF10025">
    <property type="entry name" value="DUF2267"/>
    <property type="match status" value="1"/>
</dbReference>
<dbReference type="InterPro" id="IPR018727">
    <property type="entry name" value="DUF2267"/>
</dbReference>
<evidence type="ECO:0000313" key="2">
    <source>
        <dbReference type="Proteomes" id="UP000201838"/>
    </source>
</evidence>
<gene>
    <name evidence="1" type="ORF">BOA8489_00046</name>
</gene>
<keyword evidence="2" id="KW-1185">Reference proteome</keyword>
<sequence>MSSQGLQVIDHTVQLTHEWINELTERLGWTSKRSALHLMRSVLHLIRDRLSHEELAHFSAQLPILVRGMMFEGWTPANPPRTGRNMEAITSEIAESFKEDAEYRGIDDVRYVFDLLNNRISRGEVEDVRANLPEALRELWRSP</sequence>